<feature type="domain" description="Putative auto-transporter adhesin head GIN" evidence="2">
    <location>
        <begin position="57"/>
        <end position="237"/>
    </location>
</feature>
<feature type="transmembrane region" description="Helical" evidence="1">
    <location>
        <begin position="20"/>
        <end position="38"/>
    </location>
</feature>
<dbReference type="PANTHER" id="PTHR39200">
    <property type="entry name" value="HYPOTHETICAL EXPORTED PROTEIN"/>
    <property type="match status" value="1"/>
</dbReference>
<dbReference type="Proteomes" id="UP000298616">
    <property type="component" value="Chromosome"/>
</dbReference>
<dbReference type="AlphaFoldDB" id="A0A4D7JB13"/>
<dbReference type="Pfam" id="PF10988">
    <property type="entry name" value="DUF2807"/>
    <property type="match status" value="1"/>
</dbReference>
<keyword evidence="4" id="KW-1185">Reference proteome</keyword>
<dbReference type="KEGG" id="fpf:DCC35_01875"/>
<dbReference type="InterPro" id="IPR021255">
    <property type="entry name" value="DUF2807"/>
</dbReference>
<evidence type="ECO:0000313" key="3">
    <source>
        <dbReference type="EMBL" id="QCK13589.1"/>
    </source>
</evidence>
<dbReference type="EMBL" id="CP028923">
    <property type="protein sequence ID" value="QCK13589.1"/>
    <property type="molecule type" value="Genomic_DNA"/>
</dbReference>
<keyword evidence="1" id="KW-0472">Membrane</keyword>
<gene>
    <name evidence="3" type="ORF">DCC35_01875</name>
</gene>
<protein>
    <recommendedName>
        <fullName evidence="2">Putative auto-transporter adhesin head GIN domain-containing protein</fullName>
    </recommendedName>
</protein>
<evidence type="ECO:0000259" key="2">
    <source>
        <dbReference type="Pfam" id="PF10988"/>
    </source>
</evidence>
<accession>A0A4D7JB13</accession>
<keyword evidence="1" id="KW-0812">Transmembrane</keyword>
<keyword evidence="1" id="KW-1133">Transmembrane helix</keyword>
<dbReference type="OrthoDB" id="947409at2"/>
<evidence type="ECO:0000256" key="1">
    <source>
        <dbReference type="SAM" id="Phobius"/>
    </source>
</evidence>
<proteinExistence type="predicted"/>
<sequence length="264" mass="28749">MYLFFGAAKLTSKLVIMKNIFLNIFFLSFFACLISCDYSDGVRGSGNKVDREEGLSPFSEVEFKGNFEVHLHQADDYKLLIEADDNLMRLIEVDESNGRLEIETTENIYDADDIRIDLYFPDIEKINVSGAVDLKNEGTLILDKLNMDLGGAGAINLTLETDETIIDVSGAGGIKLRGFTEFLAVSLSGAGGLDAKNLVASNADLEISGVGGAQVCVREVLDAEISGIGGVQYYCKPKEIREDINGLGSISEGNNKDNDNDEDY</sequence>
<name>A0A4D7JB13_9BACT</name>
<reference evidence="3 4" key="1">
    <citation type="submission" date="2018-04" db="EMBL/GenBank/DDBJ databases">
        <title>Complete genome uncultured novel isolate.</title>
        <authorList>
            <person name="Merlino G."/>
        </authorList>
    </citation>
    <scope>NUCLEOTIDE SEQUENCE [LARGE SCALE GENOMIC DNA]</scope>
    <source>
        <strain evidence="4">R1DC9</strain>
    </source>
</reference>
<organism evidence="3 4">
    <name type="scientific">Mangrovivirga cuniculi</name>
    <dbReference type="NCBI Taxonomy" id="2715131"/>
    <lineage>
        <taxon>Bacteria</taxon>
        <taxon>Pseudomonadati</taxon>
        <taxon>Bacteroidota</taxon>
        <taxon>Cytophagia</taxon>
        <taxon>Cytophagales</taxon>
        <taxon>Mangrovivirgaceae</taxon>
        <taxon>Mangrovivirga</taxon>
    </lineage>
</organism>
<evidence type="ECO:0000313" key="4">
    <source>
        <dbReference type="Proteomes" id="UP000298616"/>
    </source>
</evidence>
<dbReference type="PANTHER" id="PTHR39200:SF1">
    <property type="entry name" value="AUTO-TRANSPORTER ADHESIN HEAD GIN DOMAIN-CONTAINING PROTEIN-RELATED"/>
    <property type="match status" value="1"/>
</dbReference>
<dbReference type="Gene3D" id="2.160.20.120">
    <property type="match status" value="1"/>
</dbReference>